<name>A0A0D8FTE2_9ACTN</name>
<keyword evidence="3 6" id="KW-0812">Transmembrane</keyword>
<dbReference type="EMBL" id="JXUW01000014">
    <property type="protein sequence ID" value="KJE76550.1"/>
    <property type="molecule type" value="Genomic_DNA"/>
</dbReference>
<feature type="transmembrane region" description="Helical" evidence="6">
    <location>
        <begin position="106"/>
        <end position="130"/>
    </location>
</feature>
<evidence type="ECO:0000313" key="7">
    <source>
        <dbReference type="EMBL" id="KJE76550.1"/>
    </source>
</evidence>
<dbReference type="GO" id="GO:0046873">
    <property type="term" value="F:metal ion transmembrane transporter activity"/>
    <property type="evidence" value="ECO:0007669"/>
    <property type="project" value="InterPro"/>
</dbReference>
<keyword evidence="8" id="KW-1185">Reference proteome</keyword>
<dbReference type="RefSeq" id="WP_052566034.1">
    <property type="nucleotide sequence ID" value="NZ_JQKF01000011.1"/>
</dbReference>
<feature type="transmembrane region" description="Helical" evidence="6">
    <location>
        <begin position="168"/>
        <end position="187"/>
    </location>
</feature>
<sequence>MNLTEFLLILVVTLAAELTDKSMVAAVLLSRRNGALKTVSAAITAVGLEAFIVAFLANSIRLLLKGSLIHIVTGIVLAIIGIFLIIKAFRGEEEESEDDRRSSSWIMIFVIFFLAELGDVTQATTAGFALATGSPFFVGLAATIGMAISITTAVALTRFTQHLSQRLLYTLAGIIMLILAALSFAGIGM</sequence>
<reference evidence="7 8" key="1">
    <citation type="submission" date="2015-01" db="EMBL/GenBank/DDBJ databases">
        <title>Draft genome of the acidophilic iron oxidizer Ferrimicrobium acidiphilum strain T23.</title>
        <authorList>
            <person name="Poehlein A."/>
            <person name="Eisen S."/>
            <person name="Schloemann M."/>
            <person name="Johnson B.D."/>
            <person name="Daniel R."/>
            <person name="Muehling M."/>
        </authorList>
    </citation>
    <scope>NUCLEOTIDE SEQUENCE [LARGE SCALE GENOMIC DNA]</scope>
    <source>
        <strain evidence="7 8">T23</strain>
    </source>
</reference>
<evidence type="ECO:0000256" key="6">
    <source>
        <dbReference type="RuleBase" id="RU365102"/>
    </source>
</evidence>
<keyword evidence="5 6" id="KW-0472">Membrane</keyword>
<evidence type="ECO:0000256" key="3">
    <source>
        <dbReference type="ARBA" id="ARBA00022692"/>
    </source>
</evidence>
<evidence type="ECO:0000256" key="1">
    <source>
        <dbReference type="ARBA" id="ARBA00004141"/>
    </source>
</evidence>
<evidence type="ECO:0000313" key="8">
    <source>
        <dbReference type="Proteomes" id="UP000032336"/>
    </source>
</evidence>
<comment type="caution">
    <text evidence="7">The sequence shown here is derived from an EMBL/GenBank/DDBJ whole genome shotgun (WGS) entry which is preliminary data.</text>
</comment>
<comment type="similarity">
    <text evidence="2 6">Belongs to the GDT1 family.</text>
</comment>
<evidence type="ECO:0000256" key="4">
    <source>
        <dbReference type="ARBA" id="ARBA00022989"/>
    </source>
</evidence>
<feature type="transmembrane region" description="Helical" evidence="6">
    <location>
        <begin position="41"/>
        <end position="62"/>
    </location>
</feature>
<protein>
    <recommendedName>
        <fullName evidence="6">GDT1 family protein</fullName>
    </recommendedName>
</protein>
<proteinExistence type="inferred from homology"/>
<dbReference type="AlphaFoldDB" id="A0A0D8FTE2"/>
<feature type="transmembrane region" description="Helical" evidence="6">
    <location>
        <begin position="136"/>
        <end position="156"/>
    </location>
</feature>
<feature type="transmembrane region" description="Helical" evidence="6">
    <location>
        <begin position="6"/>
        <end position="29"/>
    </location>
</feature>
<dbReference type="OrthoDB" id="5188730at2"/>
<gene>
    <name evidence="7" type="ORF">FEAC_16270</name>
</gene>
<evidence type="ECO:0000256" key="2">
    <source>
        <dbReference type="ARBA" id="ARBA00009190"/>
    </source>
</evidence>
<evidence type="ECO:0000256" key="5">
    <source>
        <dbReference type="ARBA" id="ARBA00023136"/>
    </source>
</evidence>
<dbReference type="GO" id="GO:0016020">
    <property type="term" value="C:membrane"/>
    <property type="evidence" value="ECO:0007669"/>
    <property type="project" value="UniProtKB-SubCell"/>
</dbReference>
<dbReference type="STRING" id="1121877.FEAC_16270"/>
<keyword evidence="4 6" id="KW-1133">Transmembrane helix</keyword>
<comment type="subcellular location">
    <subcellularLocation>
        <location evidence="1 6">Membrane</location>
        <topology evidence="1 6">Multi-pass membrane protein</topology>
    </subcellularLocation>
</comment>
<dbReference type="GeneID" id="78372797"/>
<dbReference type="InterPro" id="IPR001727">
    <property type="entry name" value="GDT1-like"/>
</dbReference>
<dbReference type="Pfam" id="PF01169">
    <property type="entry name" value="GDT1"/>
    <property type="match status" value="1"/>
</dbReference>
<dbReference type="eggNOG" id="ENOG5031DD8">
    <property type="taxonomic scope" value="Bacteria"/>
</dbReference>
<accession>A0A0D8FTE2</accession>
<dbReference type="Proteomes" id="UP000032336">
    <property type="component" value="Unassembled WGS sequence"/>
</dbReference>
<organism evidence="7 8">
    <name type="scientific">Ferrimicrobium acidiphilum DSM 19497</name>
    <dbReference type="NCBI Taxonomy" id="1121877"/>
    <lineage>
        <taxon>Bacteria</taxon>
        <taxon>Bacillati</taxon>
        <taxon>Actinomycetota</taxon>
        <taxon>Acidimicrobiia</taxon>
        <taxon>Acidimicrobiales</taxon>
        <taxon>Acidimicrobiaceae</taxon>
        <taxon>Ferrimicrobium</taxon>
    </lineage>
</organism>
<feature type="transmembrane region" description="Helical" evidence="6">
    <location>
        <begin position="68"/>
        <end position="86"/>
    </location>
</feature>